<dbReference type="InterPro" id="IPR001789">
    <property type="entry name" value="Sig_transdc_resp-reg_receiver"/>
</dbReference>
<name>A0A7L4WDH0_9LACT</name>
<dbReference type="RefSeq" id="WP_109834609.1">
    <property type="nucleotide sequence ID" value="NZ_CP017195.1"/>
</dbReference>
<dbReference type="Proteomes" id="UP000516280">
    <property type="component" value="Chromosome"/>
</dbReference>
<feature type="domain" description="HTH luxR-type" evidence="6">
    <location>
        <begin position="133"/>
        <end position="198"/>
    </location>
</feature>
<evidence type="ECO:0000313" key="9">
    <source>
        <dbReference type="EMBL" id="QDJ27954.1"/>
    </source>
</evidence>
<evidence type="ECO:0000256" key="4">
    <source>
        <dbReference type="ARBA" id="ARBA00023163"/>
    </source>
</evidence>
<dbReference type="CDD" id="cd17535">
    <property type="entry name" value="REC_NarL-like"/>
    <property type="match status" value="1"/>
</dbReference>
<dbReference type="InterPro" id="IPR058245">
    <property type="entry name" value="NreC/VraR/RcsB-like_REC"/>
</dbReference>
<dbReference type="InterPro" id="IPR000792">
    <property type="entry name" value="Tscrpt_reg_LuxR_C"/>
</dbReference>
<keyword evidence="4" id="KW-0804">Transcription</keyword>
<proteinExistence type="predicted"/>
<dbReference type="EMBL" id="CP017195">
    <property type="protein sequence ID" value="QDJ27954.1"/>
    <property type="molecule type" value="Genomic_DNA"/>
</dbReference>
<dbReference type="PROSITE" id="PS50110">
    <property type="entry name" value="RESPONSE_REGULATORY"/>
    <property type="match status" value="1"/>
</dbReference>
<evidence type="ECO:0000256" key="5">
    <source>
        <dbReference type="PROSITE-ProRule" id="PRU00169"/>
    </source>
</evidence>
<sequence length="200" mass="22657">MTINLSLIDDHQLVLHGLEEKLKSVDQFTVVGSYDNVEGFIMCLKKKQVDVVIMDLMLKELHGFELIKQIRELGYVDLKIILISGFYEELLHKRALELGVKAFLRKEVSYAELISCIINVAAGNHILPEFLVAHTEQALLSDVEREVLSLLISEYTNEKIAQALFISRRTVETHVSTICRKLGVNSRIGAVREGLKLKLI</sequence>
<dbReference type="Pfam" id="PF00072">
    <property type="entry name" value="Response_reg"/>
    <property type="match status" value="1"/>
</dbReference>
<evidence type="ECO:0000313" key="11">
    <source>
        <dbReference type="Proteomes" id="UP001522462"/>
    </source>
</evidence>
<evidence type="ECO:0000256" key="1">
    <source>
        <dbReference type="ARBA" id="ARBA00022553"/>
    </source>
</evidence>
<evidence type="ECO:0000259" key="6">
    <source>
        <dbReference type="PROSITE" id="PS50043"/>
    </source>
</evidence>
<dbReference type="Proteomes" id="UP001522462">
    <property type="component" value="Unassembled WGS sequence"/>
</dbReference>
<dbReference type="EMBL" id="JAAEDA010000001">
    <property type="protein sequence ID" value="MCJ1976432.1"/>
    <property type="molecule type" value="Genomic_DNA"/>
</dbReference>
<keyword evidence="3 9" id="KW-0238">DNA-binding</keyword>
<dbReference type="PRINTS" id="PR00038">
    <property type="entry name" value="HTHLUXR"/>
</dbReference>
<feature type="domain" description="Response regulatory" evidence="7">
    <location>
        <begin position="4"/>
        <end position="121"/>
    </location>
</feature>
<reference evidence="9 10" key="1">
    <citation type="submission" date="2016-09" db="EMBL/GenBank/DDBJ databases">
        <title>Lactic acid bacteria from MAP meat Genome sequencing and assembly.</title>
        <authorList>
            <person name="Behr J."/>
            <person name="Hilgarth M."/>
            <person name="Vogel R.F."/>
        </authorList>
    </citation>
    <scope>NUCLEOTIDE SEQUENCE [LARGE SCALE GENOMIC DNA]</scope>
    <source>
        <strain evidence="9 10">TMW21615</strain>
    </source>
</reference>
<dbReference type="InterPro" id="IPR016032">
    <property type="entry name" value="Sig_transdc_resp-reg_C-effctor"/>
</dbReference>
<dbReference type="SUPFAM" id="SSF52172">
    <property type="entry name" value="CheY-like"/>
    <property type="match status" value="1"/>
</dbReference>
<dbReference type="Pfam" id="PF00196">
    <property type="entry name" value="GerE"/>
    <property type="match status" value="1"/>
</dbReference>
<dbReference type="GO" id="GO:0003677">
    <property type="term" value="F:DNA binding"/>
    <property type="evidence" value="ECO:0007669"/>
    <property type="project" value="UniProtKB-KW"/>
</dbReference>
<dbReference type="CDD" id="cd06170">
    <property type="entry name" value="LuxR_C_like"/>
    <property type="match status" value="1"/>
</dbReference>
<dbReference type="SMART" id="SM00421">
    <property type="entry name" value="HTH_LUXR"/>
    <property type="match status" value="1"/>
</dbReference>
<reference evidence="8" key="2">
    <citation type="submission" date="2020-01" db="EMBL/GenBank/DDBJ databases">
        <authorList>
            <person name="Hilgarth M."/>
            <person name="Vogel R.F."/>
        </authorList>
    </citation>
    <scope>NUCLEOTIDE SEQUENCE</scope>
    <source>
        <strain evidence="8">TMW21897</strain>
    </source>
</reference>
<accession>A0A7L4WDH0</accession>
<evidence type="ECO:0000256" key="3">
    <source>
        <dbReference type="ARBA" id="ARBA00023125"/>
    </source>
</evidence>
<gene>
    <name evidence="9" type="ORF">BHS01_05170</name>
    <name evidence="8" type="ORF">GYN19_00475</name>
</gene>
<dbReference type="SUPFAM" id="SSF46894">
    <property type="entry name" value="C-terminal effector domain of the bipartite response regulators"/>
    <property type="match status" value="1"/>
</dbReference>
<evidence type="ECO:0000259" key="7">
    <source>
        <dbReference type="PROSITE" id="PS50110"/>
    </source>
</evidence>
<evidence type="ECO:0000313" key="10">
    <source>
        <dbReference type="Proteomes" id="UP000516280"/>
    </source>
</evidence>
<dbReference type="InterPro" id="IPR039420">
    <property type="entry name" value="WalR-like"/>
</dbReference>
<dbReference type="GO" id="GO:0000160">
    <property type="term" value="P:phosphorelay signal transduction system"/>
    <property type="evidence" value="ECO:0007669"/>
    <property type="project" value="InterPro"/>
</dbReference>
<dbReference type="Gene3D" id="3.40.50.2300">
    <property type="match status" value="1"/>
</dbReference>
<keyword evidence="2" id="KW-0805">Transcription regulation</keyword>
<dbReference type="KEGG" id="lpaa:BHS01_05170"/>
<dbReference type="AlphaFoldDB" id="A0A7L4WDH0"/>
<evidence type="ECO:0000256" key="2">
    <source>
        <dbReference type="ARBA" id="ARBA00023015"/>
    </source>
</evidence>
<reference evidence="8 11" key="3">
    <citation type="journal article" date="2022" name="Microbiol. Res.">
        <title>Comparative genome analysis, predicted lifestyle and antimicrobial strategies of Lactococcus carnosus and Lactococcus paracarnosus isolated from meat.</title>
        <authorList>
            <person name="Werum V."/>
            <person name="Ehrmann M."/>
            <person name="Vogel R."/>
            <person name="Hilgarth M."/>
        </authorList>
    </citation>
    <scope>NUCLEOTIDE SEQUENCE [LARGE SCALE GENOMIC DNA]</scope>
    <source>
        <strain evidence="8 11">TMW21897</strain>
    </source>
</reference>
<dbReference type="PROSITE" id="PS50043">
    <property type="entry name" value="HTH_LUXR_2"/>
    <property type="match status" value="1"/>
</dbReference>
<dbReference type="PANTHER" id="PTHR43214">
    <property type="entry name" value="TWO-COMPONENT RESPONSE REGULATOR"/>
    <property type="match status" value="1"/>
</dbReference>
<feature type="modified residue" description="4-aspartylphosphate" evidence="5">
    <location>
        <position position="55"/>
    </location>
</feature>
<evidence type="ECO:0000313" key="8">
    <source>
        <dbReference type="EMBL" id="MCJ1976432.1"/>
    </source>
</evidence>
<protein>
    <submittedName>
        <fullName evidence="9">DNA-binding response regulator</fullName>
    </submittedName>
    <submittedName>
        <fullName evidence="8">Response regulator transcription factor</fullName>
    </submittedName>
</protein>
<dbReference type="InterPro" id="IPR011006">
    <property type="entry name" value="CheY-like_superfamily"/>
</dbReference>
<dbReference type="SMART" id="SM00448">
    <property type="entry name" value="REC"/>
    <property type="match status" value="1"/>
</dbReference>
<organism evidence="9 10">
    <name type="scientific">Pseudolactococcus paracarnosus</name>
    <dbReference type="NCBI Taxonomy" id="2749962"/>
    <lineage>
        <taxon>Bacteria</taxon>
        <taxon>Bacillati</taxon>
        <taxon>Bacillota</taxon>
        <taxon>Bacilli</taxon>
        <taxon>Lactobacillales</taxon>
        <taxon>Streptococcaceae</taxon>
        <taxon>Pseudolactococcus</taxon>
    </lineage>
</organism>
<keyword evidence="1 5" id="KW-0597">Phosphoprotein</keyword>
<keyword evidence="11" id="KW-1185">Reference proteome</keyword>
<dbReference type="GO" id="GO:0006355">
    <property type="term" value="P:regulation of DNA-templated transcription"/>
    <property type="evidence" value="ECO:0007669"/>
    <property type="project" value="InterPro"/>
</dbReference>